<comment type="caution">
    <text evidence="1">The sequence shown here is derived from an EMBL/GenBank/DDBJ whole genome shotgun (WGS) entry which is preliminary data.</text>
</comment>
<evidence type="ECO:0000313" key="1">
    <source>
        <dbReference type="EMBL" id="KKL70005.1"/>
    </source>
</evidence>
<reference evidence="1" key="1">
    <citation type="journal article" date="2015" name="Nature">
        <title>Complex archaea that bridge the gap between prokaryotes and eukaryotes.</title>
        <authorList>
            <person name="Spang A."/>
            <person name="Saw J.H."/>
            <person name="Jorgensen S.L."/>
            <person name="Zaremba-Niedzwiedzka K."/>
            <person name="Martijn J."/>
            <person name="Lind A.E."/>
            <person name="van Eijk R."/>
            <person name="Schleper C."/>
            <person name="Guy L."/>
            <person name="Ettema T.J."/>
        </authorList>
    </citation>
    <scope>NUCLEOTIDE SEQUENCE</scope>
</reference>
<dbReference type="AlphaFoldDB" id="A0A0F9GKS2"/>
<name>A0A0F9GKS2_9ZZZZ</name>
<accession>A0A0F9GKS2</accession>
<proteinExistence type="predicted"/>
<protein>
    <submittedName>
        <fullName evidence="1">Uncharacterized protein</fullName>
    </submittedName>
</protein>
<organism evidence="1">
    <name type="scientific">marine sediment metagenome</name>
    <dbReference type="NCBI Taxonomy" id="412755"/>
    <lineage>
        <taxon>unclassified sequences</taxon>
        <taxon>metagenomes</taxon>
        <taxon>ecological metagenomes</taxon>
    </lineage>
</organism>
<dbReference type="EMBL" id="LAZR01026025">
    <property type="protein sequence ID" value="KKL70005.1"/>
    <property type="molecule type" value="Genomic_DNA"/>
</dbReference>
<gene>
    <name evidence="1" type="ORF">LCGC14_2109240</name>
</gene>
<sequence>MPRITMEKANIRQNVQLYEDALRRHGQFTRWHTASKCYCLDSLGKTDPTCKKCLGRGSIYSSVTKVRKVERTMTLGTNIITTKSNIESINSLVDNRNQSVSYDSFTSNKIIYSSILPNGRMLHIDYNEDLTSTYTGVATYKGRGLIRVPITGEVSIQGDFKGEIISISSIVNTTRSENINVISFWENLILTDSFIETSDVITITCTIVKPVKFLIHGISQKERYEKSYVSQEADMQLTAPGYYYLGSGDIITLLKSKQRASVVGESNGSEFHRLPFFNISDILSIIDELGTITDAVLVRNNEIQWGSRVPTKFSITLLYRPTFTVLMDQPSMRNAENKEFPRKVMLKLWGMGSRGNKRPSSIGTNFEDLAY</sequence>